<dbReference type="Pfam" id="PF13946">
    <property type="entry name" value="DUF4214"/>
    <property type="match status" value="1"/>
</dbReference>
<dbReference type="InterPro" id="IPR025282">
    <property type="entry name" value="DUF4214"/>
</dbReference>
<gene>
    <name evidence="2" type="ORF">CJ669_03205</name>
</gene>
<evidence type="ECO:0000313" key="2">
    <source>
        <dbReference type="EMBL" id="PRM88652.1"/>
    </source>
</evidence>
<protein>
    <recommendedName>
        <fullName evidence="1">DUF4214 domain-containing protein</fullName>
    </recommendedName>
</protein>
<proteinExistence type="predicted"/>
<comment type="caution">
    <text evidence="2">The sequence shown here is derived from an EMBL/GenBank/DDBJ whole genome shotgun (WGS) entry which is preliminary data.</text>
</comment>
<dbReference type="AlphaFoldDB" id="A0A2S9SQ09"/>
<dbReference type="EMBL" id="NXGJ01000002">
    <property type="protein sequence ID" value="PRM88652.1"/>
    <property type="molecule type" value="Genomic_DNA"/>
</dbReference>
<sequence length="1088" mass="112771">MALTQEQVSQLYVALFGRASEGAGNKGWIDKGLNQVETANEMIASDAAKDYFGGELTNLDFVTFIYANTLGFTHDEEGIANWTAKLDAGISRGELVVDMITAALSPEFEGSAPQNQLLNRIEVSNYMATNVENVAPENVASTQFVSERYPDAGLDVTDSASTLTAAEKIIDEMKDAPVPVPGEEYSLEVTQDKITGTAKDDLFIADVVQNQNGAQVNTLGSGDIINGGAGNDTLDATLIAAYNVAGKAMDITPTTKSVENIIINAQISDNNPEAAAAYVVANANLAAANANLTAAKAAGTPDAATIAAAQSAVDVAQAQVDALAGAAGDLVVLNARKMNGVEKISSKESDADLLVKNMTTNGVTGGTAAQTVEFAYSGNRDSKWSEADMTVFYDQDYLTRSSQEINALDLTLVNAINNAEGENPVEGFKAINFKVGNVDVSVDVSDIAEKTTGISSIYQDVANKINAKLDELGLDTVKATVLPETEVFFSINIPPFSAGSSAGFYNPIRITNLGEEALVGETIETSKLDYKTELNGVFNEVDTENNDTPVSINVDLEKVGLAGNGGALVIGSMNKSSDNKFDAKESTTDTVAGFDEFNVTVKGDKSKNSSLSALESTNNTLRKVTIDSKAGSTANLTIGNVNTNTAFGAAETLITDSASAANAFKDVQVMDASAFKGDLTLNAGITDEIIAKYLNNDDVTLYGLNDARTEVALFDYKGGSGNDELNIFIDEAALAKAFADTTDTDANTFKMNINGGAGNDEITVTFDDASALVTSIITNISINGGAGNDIIDISDALGAGAGDGTDATFVVEFNGNFGHDEIIGFNVGAVAVTNEVQSLDLTDLLAHAGETINVSVGDKAYSYTIASTSTTAQADALGFIEDILKGEGTTTATNDKDVYFGGAAAITAGVNALTTAAAPAGKNDYVGENIGTVKVEVLPAGHTAGSYDATSPIHSFVSTTTAQGGLFNGTGGTDVLDFSAYNVKGGVIVGATDATTGVVTASGTAVNVDVTELAKLGTAFIYLEQSVHDTDIYNAYLSQTTAAGTTTANLDFISGNASKGQLLGSINLQDETGLDIDVGTLVTTQLVF</sequence>
<evidence type="ECO:0000313" key="3">
    <source>
        <dbReference type="Proteomes" id="UP000239065"/>
    </source>
</evidence>
<dbReference type="PRINTS" id="PR00313">
    <property type="entry name" value="CABNDNGRPT"/>
</dbReference>
<organism evidence="2 3">
    <name type="scientific">Aliarcobacter cryaerophilus</name>
    <dbReference type="NCBI Taxonomy" id="28198"/>
    <lineage>
        <taxon>Bacteria</taxon>
        <taxon>Pseudomonadati</taxon>
        <taxon>Campylobacterota</taxon>
        <taxon>Epsilonproteobacteria</taxon>
        <taxon>Campylobacterales</taxon>
        <taxon>Arcobacteraceae</taxon>
        <taxon>Aliarcobacter</taxon>
    </lineage>
</organism>
<accession>A0A2S9SQ09</accession>
<dbReference type="RefSeq" id="WP_105908668.1">
    <property type="nucleotide sequence ID" value="NZ_NXGJ01000002.1"/>
</dbReference>
<feature type="domain" description="DUF4214" evidence="1">
    <location>
        <begin position="39"/>
        <end position="102"/>
    </location>
</feature>
<name>A0A2S9SQ09_9BACT</name>
<dbReference type="Proteomes" id="UP000239065">
    <property type="component" value="Unassembled WGS sequence"/>
</dbReference>
<evidence type="ECO:0000259" key="1">
    <source>
        <dbReference type="Pfam" id="PF13946"/>
    </source>
</evidence>
<reference evidence="2 3" key="1">
    <citation type="submission" date="2017-09" db="EMBL/GenBank/DDBJ databases">
        <title>Reassesment of A. cryaerophilus.</title>
        <authorList>
            <person name="Perez-Cataluna A."/>
            <person name="Collado L."/>
            <person name="Salgado O."/>
            <person name="Lefinanco V."/>
            <person name="Figueras M.J."/>
        </authorList>
    </citation>
    <scope>NUCLEOTIDE SEQUENCE [LARGE SCALE GENOMIC DNA]</scope>
    <source>
        <strain evidence="2 3">LMG 9861</strain>
    </source>
</reference>